<organism evidence="3">
    <name type="scientific">Acyrthosiphon pisum</name>
    <name type="common">Pea aphid</name>
    <dbReference type="NCBI Taxonomy" id="7029"/>
    <lineage>
        <taxon>Eukaryota</taxon>
        <taxon>Metazoa</taxon>
        <taxon>Ecdysozoa</taxon>
        <taxon>Arthropoda</taxon>
        <taxon>Hexapoda</taxon>
        <taxon>Insecta</taxon>
        <taxon>Pterygota</taxon>
        <taxon>Neoptera</taxon>
        <taxon>Paraneoptera</taxon>
        <taxon>Hemiptera</taxon>
        <taxon>Sternorrhyncha</taxon>
        <taxon>Aphidomorpha</taxon>
        <taxon>Aphidoidea</taxon>
        <taxon>Aphididae</taxon>
        <taxon>Macrosiphini</taxon>
        <taxon>Acyrthosiphon</taxon>
    </lineage>
</organism>
<evidence type="ECO:0000256" key="1">
    <source>
        <dbReference type="SAM" id="MobiDB-lite"/>
    </source>
</evidence>
<feature type="region of interest" description="Disordered" evidence="1">
    <location>
        <begin position="83"/>
        <end position="139"/>
    </location>
</feature>
<dbReference type="PANTHER" id="PTHR39951">
    <property type="entry name" value="FI22632P1"/>
    <property type="match status" value="1"/>
</dbReference>
<dbReference type="Proteomes" id="UP000007819">
    <property type="component" value="Chromosome A1"/>
</dbReference>
<dbReference type="PANTHER" id="PTHR39951:SF2">
    <property type="entry name" value="IP05660P"/>
    <property type="match status" value="1"/>
</dbReference>
<dbReference type="eggNOG" id="KOG1870">
    <property type="taxonomic scope" value="Eukaryota"/>
</dbReference>
<dbReference type="EMBL" id="AK342750">
    <property type="protein sequence ID" value="BAH72658.1"/>
    <property type="molecule type" value="mRNA"/>
</dbReference>
<gene>
    <name evidence="3" type="primary">ACYPI005037</name>
    <name evidence="4" type="synonym">100163990</name>
</gene>
<evidence type="ECO:0000313" key="4">
    <source>
        <dbReference type="EnsemblMetazoa" id="NP_001156457.1"/>
    </source>
</evidence>
<dbReference type="KEGG" id="api:100163990"/>
<evidence type="ECO:0000313" key="5">
    <source>
        <dbReference type="Proteomes" id="UP000007819"/>
    </source>
</evidence>
<keyword evidence="5" id="KW-1185">Reference proteome</keyword>
<proteinExistence type="evidence at transcript level"/>
<evidence type="ECO:0000256" key="2">
    <source>
        <dbReference type="SAM" id="SignalP"/>
    </source>
</evidence>
<feature type="signal peptide" evidence="2">
    <location>
        <begin position="1"/>
        <end position="25"/>
    </location>
</feature>
<evidence type="ECO:0000313" key="3">
    <source>
        <dbReference type="EMBL" id="BAH72658.1"/>
    </source>
</evidence>
<dbReference type="InParanoid" id="C4WXN8"/>
<reference evidence="4" key="3">
    <citation type="submission" date="2022-06" db="UniProtKB">
        <authorList>
            <consortium name="EnsemblMetazoa"/>
        </authorList>
    </citation>
    <scope>IDENTIFICATION</scope>
</reference>
<dbReference type="STRING" id="7029.C4WXN8"/>
<name>C4WXN8_ACYPI</name>
<dbReference type="AlphaFoldDB" id="C4WXN8"/>
<dbReference type="OrthoDB" id="7677333at2759"/>
<reference evidence="3" key="1">
    <citation type="submission" date="2009-06" db="EMBL/GenBank/DDBJ databases">
        <title>A full-length cDNA resource of the pea aphid, Acyrthosiphon pisum.</title>
        <authorList>
            <person name="Shigenobu S."/>
            <person name="Nakabachi A."/>
            <person name="Richards S."/>
        </authorList>
    </citation>
    <scope>NUCLEOTIDE SEQUENCE</scope>
    <source>
        <strain evidence="3">LSR1</strain>
        <tissue evidence="3">Whole body</tissue>
    </source>
</reference>
<feature type="compositionally biased region" description="Basic and acidic residues" evidence="1">
    <location>
        <begin position="83"/>
        <end position="106"/>
    </location>
</feature>
<feature type="chain" id="PRO_5010960803" evidence="2">
    <location>
        <begin position="26"/>
        <end position="139"/>
    </location>
</feature>
<accession>C4WXN8</accession>
<keyword evidence="2" id="KW-0732">Signal</keyword>
<protein>
    <submittedName>
        <fullName evidence="3">ACYPI005037 protein</fullName>
    </submittedName>
</protein>
<sequence length="139" mass="15524">MHPTPVLLTAFAAVAVLLQAPAVHAGIIGLIQNNVLGSAQFHRQQSWPFDPDVSARRTHEFVALHGDKSERLIERIGLGLDGRQHERREQQAVRDILYDRQQRNDEPTSGAGGGYHHHGLQQLQSQPVQAYPAGYARRR</sequence>
<dbReference type="EnsemblMetazoa" id="NM_001162985.1">
    <property type="protein sequence ID" value="NP_001156457.1"/>
    <property type="gene ID" value="LOC100163990"/>
</dbReference>
<accession>J9JXA0</accession>
<dbReference type="HOGENOM" id="CLU_1846747_0_0_1"/>
<reference evidence="5" key="2">
    <citation type="submission" date="2010-06" db="EMBL/GenBank/DDBJ databases">
        <authorList>
            <person name="Jiang H."/>
            <person name="Abraham K."/>
            <person name="Ali S."/>
            <person name="Alsbrooks S.L."/>
            <person name="Anim B.N."/>
            <person name="Anosike U.S."/>
            <person name="Attaway T."/>
            <person name="Bandaranaike D.P."/>
            <person name="Battles P.K."/>
            <person name="Bell S.N."/>
            <person name="Bell A.V."/>
            <person name="Beltran B."/>
            <person name="Bickham C."/>
            <person name="Bustamante Y."/>
            <person name="Caleb T."/>
            <person name="Canada A."/>
            <person name="Cardenas V."/>
            <person name="Carter K."/>
            <person name="Chacko J."/>
            <person name="Chandrabose M.N."/>
            <person name="Chavez D."/>
            <person name="Chavez A."/>
            <person name="Chen L."/>
            <person name="Chu H.-S."/>
            <person name="Claassen K.J."/>
            <person name="Cockrell R."/>
            <person name="Collins M."/>
            <person name="Cooper J.A."/>
            <person name="Cree A."/>
            <person name="Curry S.M."/>
            <person name="Da Y."/>
            <person name="Dao M.D."/>
            <person name="Das B."/>
            <person name="Davila M.-L."/>
            <person name="Davy-Carroll L."/>
            <person name="Denson S."/>
            <person name="Dinh H."/>
            <person name="Ebong V.E."/>
            <person name="Edwards J.R."/>
            <person name="Egan A."/>
            <person name="El-Daye J."/>
            <person name="Escobedo L."/>
            <person name="Fernandez S."/>
            <person name="Fernando P.R."/>
            <person name="Flagg N."/>
            <person name="Forbes L.D."/>
            <person name="Fowler R.G."/>
            <person name="Fu Q."/>
            <person name="Gabisi R.A."/>
            <person name="Ganer J."/>
            <person name="Garbino Pronczuk A."/>
            <person name="Garcia R.M."/>
            <person name="Garner T."/>
            <person name="Garrett T.E."/>
            <person name="Gonzalez D.A."/>
            <person name="Hamid H."/>
            <person name="Hawkins E.S."/>
            <person name="Hirani K."/>
            <person name="Hogues M.E."/>
            <person name="Hollins B."/>
            <person name="Hsiao C.-H."/>
            <person name="Jabil R."/>
            <person name="James M.L."/>
            <person name="Jhangiani S.N."/>
            <person name="Johnson B."/>
            <person name="Johnson Q."/>
            <person name="Joshi V."/>
            <person name="Kalu J.B."/>
            <person name="Kam C."/>
            <person name="Kashfia A."/>
            <person name="Keebler J."/>
            <person name="Kisamo H."/>
            <person name="Kovar C.L."/>
            <person name="Lago L.A."/>
            <person name="Lai C.-Y."/>
            <person name="Laidlaw J."/>
            <person name="Lara F."/>
            <person name="Le T.-K."/>
            <person name="Lee S.L."/>
            <person name="Legall F.H."/>
            <person name="Lemon S.J."/>
            <person name="Lewis L.R."/>
            <person name="Li B."/>
            <person name="Liu Y."/>
            <person name="Liu Y.-S."/>
            <person name="Lopez J."/>
            <person name="Lozado R.J."/>
            <person name="Lu J."/>
            <person name="Madu R.C."/>
            <person name="Maheshwari M."/>
            <person name="Maheshwari R."/>
            <person name="Malloy K."/>
            <person name="Martinez E."/>
            <person name="Mathew T."/>
            <person name="Mercado I.C."/>
            <person name="Mercado C."/>
            <person name="Meyer B."/>
            <person name="Montgomery K."/>
            <person name="Morgan M.B."/>
            <person name="Munidasa M."/>
            <person name="Nazareth L.V."/>
            <person name="Nelson J."/>
            <person name="Ng B.M."/>
            <person name="Nguyen N.B."/>
            <person name="Nguyen P.Q."/>
            <person name="Nguyen T."/>
            <person name="Obregon M."/>
            <person name="Okwuonu G.O."/>
            <person name="Onwere C.G."/>
            <person name="Orozco G."/>
            <person name="Parra A."/>
            <person name="Patel S."/>
            <person name="Patil S."/>
            <person name="Perez A."/>
            <person name="Perez Y."/>
            <person name="Pham C."/>
            <person name="Primus E.L."/>
            <person name="Pu L.-L."/>
            <person name="Puazo M."/>
            <person name="Qin X."/>
            <person name="Quiroz J.B."/>
            <person name="Reese J."/>
            <person name="Richards S."/>
            <person name="Rives C.M."/>
            <person name="Robberts R."/>
            <person name="Ruiz S.J."/>
            <person name="Ruiz M.J."/>
            <person name="Santibanez J."/>
            <person name="Schneider B.W."/>
            <person name="Sisson I."/>
            <person name="Smith M."/>
            <person name="Sodergren E."/>
            <person name="Song X.-Z."/>
            <person name="Song B.B."/>
            <person name="Summersgill H."/>
            <person name="Thelus R."/>
            <person name="Thornton R.D."/>
            <person name="Trejos Z.Y."/>
            <person name="Usmani K."/>
            <person name="Vattathil S."/>
            <person name="Villasana D."/>
            <person name="Walker D.L."/>
            <person name="Wang S."/>
            <person name="Wang K."/>
            <person name="White C.S."/>
            <person name="Williams A.C."/>
            <person name="Williamson J."/>
            <person name="Wilson K."/>
            <person name="Woghiren I.O."/>
            <person name="Woodworth J.R."/>
            <person name="Worley K.C."/>
            <person name="Wright R.A."/>
            <person name="Wu W."/>
            <person name="Young L."/>
            <person name="Zhang L."/>
            <person name="Zhang J."/>
            <person name="Zhu Y."/>
            <person name="Muzny D.M."/>
            <person name="Weinstock G."/>
            <person name="Gibbs R.A."/>
        </authorList>
    </citation>
    <scope>NUCLEOTIDE SEQUENCE [LARGE SCALE GENOMIC DNA]</scope>
    <source>
        <strain evidence="5">LSR1</strain>
    </source>
</reference>